<dbReference type="EMBL" id="KQ965768">
    <property type="protein sequence ID" value="KXS14570.1"/>
    <property type="molecule type" value="Genomic_DNA"/>
</dbReference>
<feature type="compositionally biased region" description="Low complexity" evidence="1">
    <location>
        <begin position="33"/>
        <end position="45"/>
    </location>
</feature>
<protein>
    <submittedName>
        <fullName evidence="2">Uncharacterized protein</fullName>
    </submittedName>
</protein>
<reference evidence="2 3" key="1">
    <citation type="journal article" date="2015" name="Genome Biol. Evol.">
        <title>Phylogenomic analyses indicate that early fungi evolved digesting cell walls of algal ancestors of land plants.</title>
        <authorList>
            <person name="Chang Y."/>
            <person name="Wang S."/>
            <person name="Sekimoto S."/>
            <person name="Aerts A.L."/>
            <person name="Choi C."/>
            <person name="Clum A."/>
            <person name="LaButti K.M."/>
            <person name="Lindquist E.A."/>
            <person name="Yee Ngan C."/>
            <person name="Ohm R.A."/>
            <person name="Salamov A.A."/>
            <person name="Grigoriev I.V."/>
            <person name="Spatafora J.W."/>
            <person name="Berbee M.L."/>
        </authorList>
    </citation>
    <scope>NUCLEOTIDE SEQUENCE [LARGE SCALE GENOMIC DNA]</scope>
    <source>
        <strain evidence="2 3">JEL478</strain>
    </source>
</reference>
<organism evidence="2 3">
    <name type="scientific">Gonapodya prolifera (strain JEL478)</name>
    <name type="common">Monoblepharis prolifera</name>
    <dbReference type="NCBI Taxonomy" id="1344416"/>
    <lineage>
        <taxon>Eukaryota</taxon>
        <taxon>Fungi</taxon>
        <taxon>Fungi incertae sedis</taxon>
        <taxon>Chytridiomycota</taxon>
        <taxon>Chytridiomycota incertae sedis</taxon>
        <taxon>Monoblepharidomycetes</taxon>
        <taxon>Monoblepharidales</taxon>
        <taxon>Gonapodyaceae</taxon>
        <taxon>Gonapodya</taxon>
    </lineage>
</organism>
<proteinExistence type="predicted"/>
<feature type="region of interest" description="Disordered" evidence="1">
    <location>
        <begin position="232"/>
        <end position="361"/>
    </location>
</feature>
<feature type="compositionally biased region" description="Polar residues" evidence="1">
    <location>
        <begin position="445"/>
        <end position="457"/>
    </location>
</feature>
<feature type="region of interest" description="Disordered" evidence="1">
    <location>
        <begin position="537"/>
        <end position="626"/>
    </location>
</feature>
<feature type="compositionally biased region" description="Low complexity" evidence="1">
    <location>
        <begin position="583"/>
        <end position="619"/>
    </location>
</feature>
<accession>A0A139ACS7</accession>
<evidence type="ECO:0000313" key="3">
    <source>
        <dbReference type="Proteomes" id="UP000070544"/>
    </source>
</evidence>
<evidence type="ECO:0000256" key="1">
    <source>
        <dbReference type="SAM" id="MobiDB-lite"/>
    </source>
</evidence>
<dbReference type="OrthoDB" id="5595153at2759"/>
<dbReference type="AlphaFoldDB" id="A0A139ACS7"/>
<feature type="region of interest" description="Disordered" evidence="1">
    <location>
        <begin position="17"/>
        <end position="50"/>
    </location>
</feature>
<feature type="compositionally biased region" description="Pro residues" evidence="1">
    <location>
        <begin position="556"/>
        <end position="582"/>
    </location>
</feature>
<feature type="region of interest" description="Disordered" evidence="1">
    <location>
        <begin position="410"/>
        <end position="524"/>
    </location>
</feature>
<name>A0A139ACS7_GONPJ</name>
<keyword evidence="3" id="KW-1185">Reference proteome</keyword>
<evidence type="ECO:0000313" key="2">
    <source>
        <dbReference type="EMBL" id="KXS14570.1"/>
    </source>
</evidence>
<sequence length="774" mass="82627">MDSQAVLDSLHSRWSPLPRPPSFVTNGDLRHVAGSPAPSPLSGSPPSAPHIHAMIPRDQRLMEKDDIGSSELQHFESQIDSQIFHYLSRDDYSKKQERFRKTVMAADAIVKGKLYKAKAPSLEAYFREVWKISRAQVYRFIDCAQVLEALESFESQPSHERLCRSLKRLAKTPQDLRTLWAAVLTKTGNNPDGVTSTFVNRVWDSLVASGEVQGSRSGGNDVNVGMMSQEMDNVDMEGDGGPHKKQRRSAENADMTPETVIQRVILTPVPARPPPSSGMMDLDAPLPGHYHPAPPQNLVPGQQQPHAKSHRLSRTESGRIFVMDSDSDEDSHDPVSTPLSPGSSSGGDDPARVGARTPGPELQDVRMSALSLGRSAHTANTVLTYQHHQMQLPGRNSPRPYLNGQQAQMMGAAPGPLSQSASHAAPATEPPTLPTSRSANHLALVQSQYHGQQQTRGVGSWPGVLHLDPQSSMRRPQPHHQPMAPGVGAFLHASNTRHRPANSSGHLRGSNRPTSPLHAVSVDGSGQPALQLRHTHRYSPYQSPPMGPGAPAQVHPQPPLHLPAPQMPSPRVPSPAVPPHTPSPEFSAGSVGSDAGAVGQSVKARTGSAETTGTSGSATPVPNPRHNHSLDDLVAAAMIRRPSIANAATALPALGVPGTVRSPDPVLAHHPAASRLSPVSRIRSASPGMFALPPLTAVVPAITAPAASVEPALWGPGSRVKLSPALGMRGLGVVTPVAEANTSQRDHISKEPEDEKVVIHAPAPRRIGLDFLLN</sequence>
<dbReference type="Proteomes" id="UP000070544">
    <property type="component" value="Unassembled WGS sequence"/>
</dbReference>
<dbReference type="STRING" id="1344416.A0A139ACS7"/>
<gene>
    <name evidence="2" type="ORF">M427DRAFT_70569</name>
</gene>